<evidence type="ECO:0000313" key="3">
    <source>
        <dbReference type="Proteomes" id="UP000008718"/>
    </source>
</evidence>
<evidence type="ECO:0008006" key="4">
    <source>
        <dbReference type="Google" id="ProtNLM"/>
    </source>
</evidence>
<protein>
    <recommendedName>
        <fullName evidence="4">Lipoprotein</fullName>
    </recommendedName>
</protein>
<evidence type="ECO:0000313" key="2">
    <source>
        <dbReference type="EMBL" id="ADQ80489.1"/>
    </source>
</evidence>
<reference key="1">
    <citation type="submission" date="2010-11" db="EMBL/GenBank/DDBJ databases">
        <title>The complete genome of Paludibacter propionicigenes DSM 17365.</title>
        <authorList>
            <consortium name="US DOE Joint Genome Institute (JGI-PGF)"/>
            <person name="Lucas S."/>
            <person name="Copeland A."/>
            <person name="Lapidus A."/>
            <person name="Bruce D."/>
            <person name="Goodwin L."/>
            <person name="Pitluck S."/>
            <person name="Kyrpides N."/>
            <person name="Mavromatis K."/>
            <person name="Ivanova N."/>
            <person name="Munk A.C."/>
            <person name="Brettin T."/>
            <person name="Detter J.C."/>
            <person name="Han C."/>
            <person name="Tapia R."/>
            <person name="Land M."/>
            <person name="Hauser L."/>
            <person name="Markowitz V."/>
            <person name="Cheng J.-F."/>
            <person name="Hugenholtz P."/>
            <person name="Woyke T."/>
            <person name="Wu D."/>
            <person name="Gronow S."/>
            <person name="Wellnitz S."/>
            <person name="Brambilla E."/>
            <person name="Klenk H.-P."/>
            <person name="Eisen J.A."/>
        </authorList>
    </citation>
    <scope>NUCLEOTIDE SEQUENCE</scope>
    <source>
        <strain>WB4</strain>
    </source>
</reference>
<dbReference type="eggNOG" id="COG4372">
    <property type="taxonomic scope" value="Bacteria"/>
</dbReference>
<dbReference type="Gene3D" id="1.10.287.510">
    <property type="entry name" value="Helix hairpin bin"/>
    <property type="match status" value="1"/>
</dbReference>
<accession>E4T6Z5</accession>
<dbReference type="STRING" id="694427.Palpr_2356"/>
<dbReference type="OrthoDB" id="597123at2"/>
<gene>
    <name evidence="2" type="ordered locus">Palpr_2356</name>
</gene>
<proteinExistence type="predicted"/>
<dbReference type="AlphaFoldDB" id="E4T6Z5"/>
<sequence>MKLVPFSLLISLVVLTSCGKQSSEYKRLQAQNDSLMNAKLKLQEEVDGYFSAMNQIEQNIEKIKNTENVISIQPVGKELADDQRTKINEDMMYLNDMLQANKDELARLKSKIKKSAFRSAELERTILRITKALEEETSKVALLQAELAKKDSLIVNLDTKVNELGKNVEDLTNENKSKESKIKEQDEVIHTAWYVFGTRTELKQQHIITSDGLFSQQRVLQRDFNKNYFVRIDARNTKSIPLYSSRAKILTNHPKSSYTLEKENGNFVLLIVDTDEFWSISRYLVVEVE</sequence>
<dbReference type="EMBL" id="CP002345">
    <property type="protein sequence ID" value="ADQ80489.1"/>
    <property type="molecule type" value="Genomic_DNA"/>
</dbReference>
<keyword evidence="3" id="KW-1185">Reference proteome</keyword>
<dbReference type="HOGENOM" id="CLU_959239_0_0_10"/>
<organism evidence="2 3">
    <name type="scientific">Paludibacter propionicigenes (strain DSM 17365 / JCM 13257 / WB4)</name>
    <dbReference type="NCBI Taxonomy" id="694427"/>
    <lineage>
        <taxon>Bacteria</taxon>
        <taxon>Pseudomonadati</taxon>
        <taxon>Bacteroidota</taxon>
        <taxon>Bacteroidia</taxon>
        <taxon>Bacteroidales</taxon>
        <taxon>Paludibacteraceae</taxon>
        <taxon>Paludibacter</taxon>
    </lineage>
</organism>
<dbReference type="KEGG" id="ppn:Palpr_2356"/>
<dbReference type="Proteomes" id="UP000008718">
    <property type="component" value="Chromosome"/>
</dbReference>
<evidence type="ECO:0000256" key="1">
    <source>
        <dbReference type="SAM" id="Coils"/>
    </source>
</evidence>
<dbReference type="RefSeq" id="WP_013445858.1">
    <property type="nucleotide sequence ID" value="NC_014734.1"/>
</dbReference>
<name>E4T6Z5_PALPW</name>
<reference evidence="2 3" key="2">
    <citation type="journal article" date="2011" name="Stand. Genomic Sci.">
        <title>Complete genome sequence of Paludibacter propionicigenes type strain (WB4).</title>
        <authorList>
            <person name="Gronow S."/>
            <person name="Munk C."/>
            <person name="Lapidus A."/>
            <person name="Nolan M."/>
            <person name="Lucas S."/>
            <person name="Hammon N."/>
            <person name="Deshpande S."/>
            <person name="Cheng J.F."/>
            <person name="Tapia R."/>
            <person name="Han C."/>
            <person name="Goodwin L."/>
            <person name="Pitluck S."/>
            <person name="Liolios K."/>
            <person name="Ivanova N."/>
            <person name="Mavromatis K."/>
            <person name="Mikhailova N."/>
            <person name="Pati A."/>
            <person name="Chen A."/>
            <person name="Palaniappan K."/>
            <person name="Land M."/>
            <person name="Hauser L."/>
            <person name="Chang Y.J."/>
            <person name="Jeffries C.D."/>
            <person name="Brambilla E."/>
            <person name="Rohde M."/>
            <person name="Goker M."/>
            <person name="Detter J.C."/>
            <person name="Woyke T."/>
            <person name="Bristow J."/>
            <person name="Eisen J.A."/>
            <person name="Markowitz V."/>
            <person name="Hugenholtz P."/>
            <person name="Kyrpides N.C."/>
            <person name="Klenk H.P."/>
        </authorList>
    </citation>
    <scope>NUCLEOTIDE SEQUENCE [LARGE SCALE GENOMIC DNA]</scope>
    <source>
        <strain evidence="3">DSM 17365 / JCM 13257 / WB4</strain>
    </source>
</reference>
<feature type="coiled-coil region" evidence="1">
    <location>
        <begin position="154"/>
        <end position="188"/>
    </location>
</feature>
<keyword evidence="1" id="KW-0175">Coiled coil</keyword>
<dbReference type="PROSITE" id="PS51257">
    <property type="entry name" value="PROKAR_LIPOPROTEIN"/>
    <property type="match status" value="1"/>
</dbReference>